<organism evidence="4 5">
    <name type="scientific">Clostridium estertheticum</name>
    <dbReference type="NCBI Taxonomy" id="238834"/>
    <lineage>
        <taxon>Bacteria</taxon>
        <taxon>Bacillati</taxon>
        <taxon>Bacillota</taxon>
        <taxon>Clostridia</taxon>
        <taxon>Eubacteriales</taxon>
        <taxon>Clostridiaceae</taxon>
        <taxon>Clostridium</taxon>
    </lineage>
</organism>
<dbReference type="Proteomes" id="UP001164733">
    <property type="component" value="Chromosome"/>
</dbReference>
<dbReference type="AlphaFoldDB" id="A0AA47EGY2"/>
<dbReference type="RefSeq" id="WP_216121976.1">
    <property type="nucleotide sequence ID" value="NZ_CP086239.1"/>
</dbReference>
<gene>
    <name evidence="4" type="ORF">LL038_14040</name>
</gene>
<reference evidence="4" key="1">
    <citation type="submission" date="2021-11" db="EMBL/GenBank/DDBJ databases">
        <title>Clostridia strains as spoilage organisms.</title>
        <authorList>
            <person name="Wambui J."/>
            <person name="Stevens M.J.A."/>
            <person name="Stephan R."/>
        </authorList>
    </citation>
    <scope>NUCLEOTIDE SEQUENCE</scope>
    <source>
        <strain evidence="4">CF009</strain>
    </source>
</reference>
<dbReference type="PROSITE" id="PS50937">
    <property type="entry name" value="HTH_MERR_2"/>
    <property type="match status" value="1"/>
</dbReference>
<evidence type="ECO:0000313" key="4">
    <source>
        <dbReference type="EMBL" id="WAG58776.1"/>
    </source>
</evidence>
<evidence type="ECO:0000259" key="3">
    <source>
        <dbReference type="PROSITE" id="PS50937"/>
    </source>
</evidence>
<protein>
    <submittedName>
        <fullName evidence="4">MerR family transcriptional regulator</fullName>
    </submittedName>
</protein>
<evidence type="ECO:0000256" key="1">
    <source>
        <dbReference type="ARBA" id="ARBA00023015"/>
    </source>
</evidence>
<dbReference type="Pfam" id="PF00376">
    <property type="entry name" value="MerR"/>
    <property type="match status" value="1"/>
</dbReference>
<keyword evidence="1" id="KW-0805">Transcription regulation</keyword>
<name>A0AA47EGY2_9CLOT</name>
<feature type="domain" description="HTH merR-type" evidence="3">
    <location>
        <begin position="1"/>
        <end position="42"/>
    </location>
</feature>
<dbReference type="SMART" id="SM00422">
    <property type="entry name" value="HTH_MERR"/>
    <property type="match status" value="1"/>
</dbReference>
<dbReference type="InterPro" id="IPR000551">
    <property type="entry name" value="MerR-type_HTH_dom"/>
</dbReference>
<evidence type="ECO:0000313" key="5">
    <source>
        <dbReference type="Proteomes" id="UP001164733"/>
    </source>
</evidence>
<dbReference type="PANTHER" id="PTHR30204">
    <property type="entry name" value="REDOX-CYCLING DRUG-SENSING TRANSCRIPTIONAL ACTIVATOR SOXR"/>
    <property type="match status" value="1"/>
</dbReference>
<sequence>MEYNIKEVSEILNVSREMIRYYEKKGMICPKRKEANNYRSYDVMDIFFLMEAIQYQGWNINIKNIRGLKEENYYAQIIDYLVNYQNELIKDIDYKTLLLERICQVTERNKMGRYNLGNYWVKRIPERYVFNVVTGEGDNYEKICLPEEMSKILFSNVNIPFYDVYFEYKDGKEIWVISFEKRYFDKLNMLKKGDMFCIPEEYCLCTNVNLGAIGAFNENFYEDALDYMGKKGYCQEGTLSALLIGRGMEKDVFSRLIELHVPIEKNLETG</sequence>
<dbReference type="EMBL" id="CP086239">
    <property type="protein sequence ID" value="WAG58776.1"/>
    <property type="molecule type" value="Genomic_DNA"/>
</dbReference>
<proteinExistence type="predicted"/>
<evidence type="ECO:0000256" key="2">
    <source>
        <dbReference type="ARBA" id="ARBA00023163"/>
    </source>
</evidence>
<dbReference type="PANTHER" id="PTHR30204:SF94">
    <property type="entry name" value="HEAVY METAL-DEPENDENT TRANSCRIPTIONAL REGULATOR HI_0293-RELATED"/>
    <property type="match status" value="1"/>
</dbReference>
<keyword evidence="2" id="KW-0804">Transcription</keyword>
<dbReference type="CDD" id="cd00592">
    <property type="entry name" value="HTH_MerR-like"/>
    <property type="match status" value="1"/>
</dbReference>
<dbReference type="GO" id="GO:0003700">
    <property type="term" value="F:DNA-binding transcription factor activity"/>
    <property type="evidence" value="ECO:0007669"/>
    <property type="project" value="InterPro"/>
</dbReference>
<accession>A0AA47EGY2</accession>
<dbReference type="GO" id="GO:0003677">
    <property type="term" value="F:DNA binding"/>
    <property type="evidence" value="ECO:0007669"/>
    <property type="project" value="InterPro"/>
</dbReference>
<dbReference type="InterPro" id="IPR047057">
    <property type="entry name" value="MerR_fam"/>
</dbReference>